<name>A0A0L8GWX2_OCTBM</name>
<gene>
    <name evidence="14" type="ORF">OCBIM_22026538mg</name>
</gene>
<dbReference type="InterPro" id="IPR036188">
    <property type="entry name" value="FAD/NAD-bd_sf"/>
</dbReference>
<comment type="function">
    <text evidence="12">FAD-dependent monooxygenase required for two non-consecutive steps during ubiquinone biosynthesis. Required for the C5-ring hydroxylation during ubiquinone biosynthesis by catalyzing the hydroxylation of 4-hydroxy-3-(all-trans-polyprenyl)benzoic acid to 3,4-dihydroxy-5-(all-trans-polyprenyl)benzoic acid. Also acts downstream of coq4, for the C1-hydroxylation during ubiquinone biosynthesis by catalyzing the hydroxylation of 2-methoxy-6-(all-trans-polyprenyl)phenol to 2-methoxy-6-(all-trans-polyprenyl)benzene-1,4-diol. The electrons required for the hydroxylation reaction are funneled indirectly to coq6 from NADPH via a ferredoxin/ferredoxin reductase system.</text>
</comment>
<dbReference type="HAMAP" id="MF_03193">
    <property type="entry name" value="COQ6_monooxygenase"/>
    <property type="match status" value="1"/>
</dbReference>
<proteinExistence type="inferred from homology"/>
<dbReference type="GO" id="GO:0031314">
    <property type="term" value="C:extrinsic component of mitochondrial inner membrane"/>
    <property type="evidence" value="ECO:0007669"/>
    <property type="project" value="UniProtKB-UniRule"/>
</dbReference>
<evidence type="ECO:0000256" key="6">
    <source>
        <dbReference type="ARBA" id="ARBA00022827"/>
    </source>
</evidence>
<dbReference type="InterPro" id="IPR002938">
    <property type="entry name" value="FAD-bd"/>
</dbReference>
<dbReference type="FunFam" id="3.30.9.10:FF:000111">
    <property type="entry name" value="Ubiquinone biosynthesis monooxygenase COQ6, mitochondrial"/>
    <property type="match status" value="1"/>
</dbReference>
<comment type="catalytic activity">
    <reaction evidence="12">
        <text>a 4-hydroxy-3-(all-trans-polyprenyl)benzoate + 2 reduced [2Fe-2S]-[ferredoxin] + O2 + 2 H(+) = a 3,4-dihydroxy-5-(all-trans-polyprenyl)benzoate + 2 oxidized [2Fe-2S]-[ferredoxin] + H2O</text>
        <dbReference type="Rhea" id="RHEA:81195"/>
        <dbReference type="Rhea" id="RHEA-COMP:9514"/>
        <dbReference type="Rhea" id="RHEA-COMP:10000"/>
        <dbReference type="Rhea" id="RHEA-COMP:10001"/>
        <dbReference type="Rhea" id="RHEA-COMP:10930"/>
        <dbReference type="ChEBI" id="CHEBI:15377"/>
        <dbReference type="ChEBI" id="CHEBI:15378"/>
        <dbReference type="ChEBI" id="CHEBI:15379"/>
        <dbReference type="ChEBI" id="CHEBI:33737"/>
        <dbReference type="ChEBI" id="CHEBI:33738"/>
        <dbReference type="ChEBI" id="CHEBI:64694"/>
        <dbReference type="ChEBI" id="CHEBI:78396"/>
        <dbReference type="EC" id="1.14.15.45"/>
    </reaction>
</comment>
<comment type="pathway">
    <text evidence="12">Cofactor biosynthesis; ubiquinone biosynthesis.</text>
</comment>
<accession>A0A0L8GWX2</accession>
<dbReference type="InterPro" id="IPR051205">
    <property type="entry name" value="UbiH/COQ6_monooxygenase"/>
</dbReference>
<sequence>MSASKLLTYSFVKTLPVRTSWLRKLRNRHGFTTRMFVRSMCSPVEPRHVVISGGGMVGTAMACSLGFNPMFEGKSITLLEAAPKKKFELSEMYKNRVSTVNLSTVSLFNSFGAWDKVLQMRCQPVKRMQIWESCSDSFLTFNQPDLSDELAFVVENDVLLEALRTKLEEVSERVEVLYESKATKIELPKPSTDSASKSLVSITLNNGKVLRTNLLIGADGSNSVVRKSCNFPSVKWDYNQAGVVATLSLSEPTENNVAWQRFLPSGPIAILPLSKKESSLVWSTSHEHAKELVSMDADTFVDAVNNALWHDDKKDQLALTFGNFMENFLQKFVPGGGGSLRQMPPTISNVDEGSRALFPLGLNVASYFVRQGVALIGDAAHRIHPLAGQGVNLGFADVTCLSDKLLEAVNQGSDLGSLNHLLSYESQRQRDVLPIVAAIDGLQKLYGTHFSPLVILRTLGLQATNSSTFIKDKFIQTATHS</sequence>
<evidence type="ECO:0000313" key="14">
    <source>
        <dbReference type="EMBL" id="KOF81417.1"/>
    </source>
</evidence>
<dbReference type="FunFam" id="3.50.50.60:FF:000021">
    <property type="entry name" value="Ubiquinone biosynthesis monooxygenase COQ6"/>
    <property type="match status" value="1"/>
</dbReference>
<dbReference type="InterPro" id="IPR000689">
    <property type="entry name" value="UbQ_mOase_COQ6"/>
</dbReference>
<evidence type="ECO:0000259" key="13">
    <source>
        <dbReference type="Pfam" id="PF01494"/>
    </source>
</evidence>
<comment type="cofactor">
    <cofactor evidence="1 12">
        <name>FAD</name>
        <dbReference type="ChEBI" id="CHEBI:57692"/>
    </cofactor>
</comment>
<dbReference type="OMA" id="VKQMQVW"/>
<dbReference type="OrthoDB" id="683240at2759"/>
<evidence type="ECO:0000256" key="2">
    <source>
        <dbReference type="ARBA" id="ARBA00005349"/>
    </source>
</evidence>
<evidence type="ECO:0000256" key="3">
    <source>
        <dbReference type="ARBA" id="ARBA00022630"/>
    </source>
</evidence>
<dbReference type="GO" id="GO:0071949">
    <property type="term" value="F:FAD binding"/>
    <property type="evidence" value="ECO:0007669"/>
    <property type="project" value="InterPro"/>
</dbReference>
<comment type="subunit">
    <text evidence="12">Component of a multi-subunit COQ enzyme complex.</text>
</comment>
<dbReference type="EC" id="1.14.15.45" evidence="12"/>
<feature type="domain" description="FAD-binding" evidence="13">
    <location>
        <begin position="49"/>
        <end position="306"/>
    </location>
</feature>
<dbReference type="InterPro" id="IPR010971">
    <property type="entry name" value="UbiH/COQ6"/>
</dbReference>
<keyword evidence="8 12" id="KW-0560">Oxidoreductase</keyword>
<evidence type="ECO:0000256" key="1">
    <source>
        <dbReference type="ARBA" id="ARBA00001974"/>
    </source>
</evidence>
<keyword evidence="5 12" id="KW-0999">Mitochondrion inner membrane</keyword>
<dbReference type="NCBIfam" id="TIGR01988">
    <property type="entry name" value="Ubi-OHases"/>
    <property type="match status" value="1"/>
</dbReference>
<keyword evidence="11 12" id="KW-0472">Membrane</keyword>
<keyword evidence="3 12" id="KW-0285">Flavoprotein</keyword>
<dbReference type="KEGG" id="obi:106874259"/>
<protein>
    <recommendedName>
        <fullName evidence="12">Ubiquinone biosynthesis monooxygenase COQ6, mitochondrial</fullName>
        <ecNumber evidence="12">1.14.15.45</ecNumber>
    </recommendedName>
    <alternativeName>
        <fullName evidence="12">2-methoxy-6-polyprenolphenol 4-hydroxylase</fullName>
        <ecNumber evidence="12">1.14.15.46</ecNumber>
    </alternativeName>
</protein>
<dbReference type="Pfam" id="PF01494">
    <property type="entry name" value="FAD_binding_3"/>
    <property type="match status" value="2"/>
</dbReference>
<comment type="similarity">
    <text evidence="2 12">Belongs to the UbiH/COQ6 family.</text>
</comment>
<dbReference type="AlphaFoldDB" id="A0A0L8GWX2"/>
<evidence type="ECO:0000256" key="12">
    <source>
        <dbReference type="HAMAP-Rule" id="MF_03193"/>
    </source>
</evidence>
<dbReference type="PROSITE" id="PS01304">
    <property type="entry name" value="UBIH"/>
    <property type="match status" value="1"/>
</dbReference>
<evidence type="ECO:0000256" key="10">
    <source>
        <dbReference type="ARBA" id="ARBA00023128"/>
    </source>
</evidence>
<evidence type="ECO:0000256" key="5">
    <source>
        <dbReference type="ARBA" id="ARBA00022792"/>
    </source>
</evidence>
<dbReference type="EMBL" id="KQ420065">
    <property type="protein sequence ID" value="KOF81417.1"/>
    <property type="molecule type" value="Genomic_DNA"/>
</dbReference>
<dbReference type="UniPathway" id="UPA00232"/>
<dbReference type="GO" id="GO:0016712">
    <property type="term" value="F:oxidoreductase activity, acting on paired donors, with incorporation or reduction of molecular oxygen, reduced flavin or flavoprotein as one donor, and incorporation of one atom of oxygen"/>
    <property type="evidence" value="ECO:0007669"/>
    <property type="project" value="UniProtKB-UniRule"/>
</dbReference>
<keyword evidence="10 12" id="KW-0496">Mitochondrion</keyword>
<dbReference type="GO" id="GO:0120538">
    <property type="term" value="F:2-methoxy-6-polyprenolphenol 4-hydroxylase activity"/>
    <property type="evidence" value="ECO:0007669"/>
    <property type="project" value="UniProtKB-EC"/>
</dbReference>
<evidence type="ECO:0000256" key="9">
    <source>
        <dbReference type="ARBA" id="ARBA00023033"/>
    </source>
</evidence>
<keyword evidence="4 12" id="KW-0831">Ubiquinone biosynthesis</keyword>
<dbReference type="GO" id="GO:0106364">
    <property type="term" value="F:4-hydroxy-3-all-trans-polyprenylbenzoate oxygenase activity"/>
    <property type="evidence" value="ECO:0007669"/>
    <property type="project" value="UniProtKB-EC"/>
</dbReference>
<evidence type="ECO:0000256" key="7">
    <source>
        <dbReference type="ARBA" id="ARBA00022946"/>
    </source>
</evidence>
<comment type="catalytic activity">
    <reaction evidence="12">
        <text>a 2-methoxy-6-(all-trans-polyprenyl)phenol + 2 reduced [2Fe-2S]-[ferredoxin] + O2 + 2 H(+) = a 2-methoxy-6-(all-trans-polyprenyl)benzene-1,4-diol + 2 oxidized [2Fe-2S]-[ferredoxin] + H2O</text>
        <dbReference type="Rhea" id="RHEA:81183"/>
        <dbReference type="Rhea" id="RHEA-COMP:9551"/>
        <dbReference type="Rhea" id="RHEA-COMP:10000"/>
        <dbReference type="Rhea" id="RHEA-COMP:10001"/>
        <dbReference type="Rhea" id="RHEA-COMP:10858"/>
        <dbReference type="ChEBI" id="CHEBI:15377"/>
        <dbReference type="ChEBI" id="CHEBI:15378"/>
        <dbReference type="ChEBI" id="CHEBI:15379"/>
        <dbReference type="ChEBI" id="CHEBI:33737"/>
        <dbReference type="ChEBI" id="CHEBI:33738"/>
        <dbReference type="ChEBI" id="CHEBI:62731"/>
        <dbReference type="ChEBI" id="CHEBI:84166"/>
        <dbReference type="EC" id="1.14.15.46"/>
    </reaction>
</comment>
<evidence type="ECO:0000256" key="8">
    <source>
        <dbReference type="ARBA" id="ARBA00023002"/>
    </source>
</evidence>
<dbReference type="EC" id="1.14.15.46" evidence="12"/>
<dbReference type="SUPFAM" id="SSF51905">
    <property type="entry name" value="FAD/NAD(P)-binding domain"/>
    <property type="match status" value="1"/>
</dbReference>
<dbReference type="Gene3D" id="3.50.50.60">
    <property type="entry name" value="FAD/NAD(P)-binding domain"/>
    <property type="match status" value="2"/>
</dbReference>
<dbReference type="NCBIfam" id="TIGR01989">
    <property type="entry name" value="COQ6"/>
    <property type="match status" value="1"/>
</dbReference>
<evidence type="ECO:0000256" key="11">
    <source>
        <dbReference type="ARBA" id="ARBA00023136"/>
    </source>
</evidence>
<evidence type="ECO:0000256" key="4">
    <source>
        <dbReference type="ARBA" id="ARBA00022688"/>
    </source>
</evidence>
<keyword evidence="7" id="KW-0809">Transit peptide</keyword>
<feature type="domain" description="FAD-binding" evidence="13">
    <location>
        <begin position="357"/>
        <end position="430"/>
    </location>
</feature>
<comment type="subcellular location">
    <subcellularLocation>
        <location evidence="12">Mitochondrion inner membrane</location>
        <topology evidence="12">Peripheral membrane protein</topology>
        <orientation evidence="12">Matrix side</orientation>
    </subcellularLocation>
</comment>
<reference evidence="14" key="1">
    <citation type="submission" date="2015-07" db="EMBL/GenBank/DDBJ databases">
        <title>MeaNS - Measles Nucleotide Surveillance Program.</title>
        <authorList>
            <person name="Tran T."/>
            <person name="Druce J."/>
        </authorList>
    </citation>
    <scope>NUCLEOTIDE SEQUENCE</scope>
    <source>
        <strain evidence="14">UCB-OBI-ISO-001</strain>
        <tissue evidence="14">Gonad</tissue>
    </source>
</reference>
<organism evidence="14">
    <name type="scientific">Octopus bimaculoides</name>
    <name type="common">California two-spotted octopus</name>
    <dbReference type="NCBI Taxonomy" id="37653"/>
    <lineage>
        <taxon>Eukaryota</taxon>
        <taxon>Metazoa</taxon>
        <taxon>Spiralia</taxon>
        <taxon>Lophotrochozoa</taxon>
        <taxon>Mollusca</taxon>
        <taxon>Cephalopoda</taxon>
        <taxon>Coleoidea</taxon>
        <taxon>Octopodiformes</taxon>
        <taxon>Octopoda</taxon>
        <taxon>Incirrata</taxon>
        <taxon>Octopodidae</taxon>
        <taxon>Octopus</taxon>
    </lineage>
</organism>
<keyword evidence="9 12" id="KW-0503">Monooxygenase</keyword>
<dbReference type="STRING" id="37653.A0A0L8GWX2"/>
<keyword evidence="6 12" id="KW-0274">FAD</keyword>
<dbReference type="FunFam" id="3.50.50.60:FF:000086">
    <property type="entry name" value="Ubiquinone biosynthesis monooxygenase COQ6, mitochondrial"/>
    <property type="match status" value="1"/>
</dbReference>
<dbReference type="PANTHER" id="PTHR43876:SF7">
    <property type="entry name" value="UBIQUINONE BIOSYNTHESIS MONOOXYGENASE COQ6, MITOCHONDRIAL"/>
    <property type="match status" value="1"/>
</dbReference>
<dbReference type="PANTHER" id="PTHR43876">
    <property type="entry name" value="UBIQUINONE BIOSYNTHESIS MONOOXYGENASE COQ6, MITOCHONDRIAL"/>
    <property type="match status" value="1"/>
</dbReference>
<dbReference type="InterPro" id="IPR018168">
    <property type="entry name" value="Ubi_Hdrlase_CS"/>
</dbReference>
<dbReference type="PRINTS" id="PR00420">
    <property type="entry name" value="RNGMNOXGNASE"/>
</dbReference>